<evidence type="ECO:0000313" key="2">
    <source>
        <dbReference type="Proteomes" id="UP000249185"/>
    </source>
</evidence>
<name>A0A2W5Q2H8_RHOSU</name>
<gene>
    <name evidence="1" type="ORF">DI556_12535</name>
</gene>
<evidence type="ECO:0000313" key="1">
    <source>
        <dbReference type="EMBL" id="PZQ48973.1"/>
    </source>
</evidence>
<accession>A0A2W5Q2H8</accession>
<sequence>MTAPTLHPRPRPDRLSARAIWRETPEATPREVLVTLGERTLMFTDAADRPLGHWARAGIRAVGAAGGATRYAILADQEETLEIHDQAMRAALDAGARSFPPAQGAAAPRPARRPPWTALLLLVAAGAAAAKGPGLIEAQAARMAPPAQATEFGDRMLGALLADHGPLCAAPEGAAALDAFAAATAPEARLRVLDLGGGTLTAALPGPIVLIDGAALARASDPAELAGWIAQALGPDPGAGQVRALMASVGLLADLRYVFTGTLSDGSLARAAAQALSPPARPEASPPAPAAAAFPAADWQRLRAICGDA</sequence>
<organism evidence="1 2">
    <name type="scientific">Rhodovulum sulfidophilum</name>
    <name type="common">Rhodobacter sulfidophilus</name>
    <dbReference type="NCBI Taxonomy" id="35806"/>
    <lineage>
        <taxon>Bacteria</taxon>
        <taxon>Pseudomonadati</taxon>
        <taxon>Pseudomonadota</taxon>
        <taxon>Alphaproteobacteria</taxon>
        <taxon>Rhodobacterales</taxon>
        <taxon>Paracoccaceae</taxon>
        <taxon>Rhodovulum</taxon>
    </lineage>
</organism>
<dbReference type="AlphaFoldDB" id="A0A2W5Q2H8"/>
<comment type="caution">
    <text evidence="1">The sequence shown here is derived from an EMBL/GenBank/DDBJ whole genome shotgun (WGS) entry which is preliminary data.</text>
</comment>
<dbReference type="EMBL" id="QFPW01000009">
    <property type="protein sequence ID" value="PZQ48973.1"/>
    <property type="molecule type" value="Genomic_DNA"/>
</dbReference>
<dbReference type="Proteomes" id="UP000249185">
    <property type="component" value="Unassembled WGS sequence"/>
</dbReference>
<reference evidence="1 2" key="1">
    <citation type="submission" date="2017-08" db="EMBL/GenBank/DDBJ databases">
        <title>Infants hospitalized years apart are colonized by the same room-sourced microbial strains.</title>
        <authorList>
            <person name="Brooks B."/>
            <person name="Olm M.R."/>
            <person name="Firek B.A."/>
            <person name="Baker R."/>
            <person name="Thomas B.C."/>
            <person name="Morowitz M.J."/>
            <person name="Banfield J.F."/>
        </authorList>
    </citation>
    <scope>NUCLEOTIDE SEQUENCE [LARGE SCALE GENOMIC DNA]</scope>
    <source>
        <strain evidence="1">S2_005_002_R2_34</strain>
    </source>
</reference>
<protein>
    <submittedName>
        <fullName evidence="1">Uncharacterized protein</fullName>
    </submittedName>
</protein>
<proteinExistence type="predicted"/>